<feature type="transmembrane region" description="Helical" evidence="6">
    <location>
        <begin position="339"/>
        <end position="356"/>
    </location>
</feature>
<dbReference type="FunFam" id="1.20.1250.20:FF:000011">
    <property type="entry name" value="MFS multidrug transporter, putative"/>
    <property type="match status" value="1"/>
</dbReference>
<feature type="region of interest" description="Disordered" evidence="5">
    <location>
        <begin position="1"/>
        <end position="39"/>
    </location>
</feature>
<feature type="transmembrane region" description="Helical" evidence="6">
    <location>
        <begin position="135"/>
        <end position="154"/>
    </location>
</feature>
<evidence type="ECO:0000256" key="5">
    <source>
        <dbReference type="SAM" id="MobiDB-lite"/>
    </source>
</evidence>
<evidence type="ECO:0000259" key="7">
    <source>
        <dbReference type="PROSITE" id="PS50850"/>
    </source>
</evidence>
<organism evidence="8 9">
    <name type="scientific">Dothidotthia symphoricarpi CBS 119687</name>
    <dbReference type="NCBI Taxonomy" id="1392245"/>
    <lineage>
        <taxon>Eukaryota</taxon>
        <taxon>Fungi</taxon>
        <taxon>Dikarya</taxon>
        <taxon>Ascomycota</taxon>
        <taxon>Pezizomycotina</taxon>
        <taxon>Dothideomycetes</taxon>
        <taxon>Pleosporomycetidae</taxon>
        <taxon>Pleosporales</taxon>
        <taxon>Dothidotthiaceae</taxon>
        <taxon>Dothidotthia</taxon>
    </lineage>
</organism>
<dbReference type="GO" id="GO:0016020">
    <property type="term" value="C:membrane"/>
    <property type="evidence" value="ECO:0007669"/>
    <property type="project" value="UniProtKB-SubCell"/>
</dbReference>
<dbReference type="InterPro" id="IPR011701">
    <property type="entry name" value="MFS"/>
</dbReference>
<keyword evidence="3 6" id="KW-1133">Transmembrane helix</keyword>
<keyword evidence="4 6" id="KW-0472">Membrane</keyword>
<sequence length="563" mass="62550">MHLREKLSRNGHINDEPHSTGSLELPKLSSEDETNKPLVSPERVFKTRINEGTVYESGYHAMWKAPTTEQEIIITWDGPHDPTNPLNWSPKRKWVVTILVSMFTFISPFSSTMIAPVLPVISHDFGIPEGFEQQLVMTIFLLGYAQGPFVLGPLSEIYGRVTVLQYANLIYLVFNTACGFAQSKQQMLAFRFLAGVGGAAPQALCNGVLADTWRKEERGKGQAIYGMLTWISPCVAPICAAHISQGAHWRWIFWSTSIFTVFVQVTAFFLLNETFAPAILAKKASAIRKALTGVREGVVVRTEYETGDRFSKILRKRLIMPFIMMCTHPATQAPSIYRAYLYGVLYLMLSTFPLVFEEVYGMAIGPASLNYLSLCLGLMLGLQISHPLMDGLYARLKVQYNLEEGLPEFRVPPMLIAGLLCPIGLFIYGWTAHYGVHWIVPNIGCVIVAIGMIIGFQCSQAYTTDTYEAQYAASAASVGAFMRTMCGFGFPLFAPQMYEKLGLGWGNSLLACLTLGLALVSPVLLWFYGPKLRAMSTRGIQTKPSVEQAIQEGKFQPGARPWV</sequence>
<gene>
    <name evidence="8" type="ORF">P153DRAFT_431672</name>
</gene>
<feature type="transmembrane region" description="Helical" evidence="6">
    <location>
        <begin position="409"/>
        <end position="430"/>
    </location>
</feature>
<dbReference type="RefSeq" id="XP_033523188.1">
    <property type="nucleotide sequence ID" value="XM_033672921.1"/>
</dbReference>
<dbReference type="GeneID" id="54413353"/>
<dbReference type="GO" id="GO:0022857">
    <property type="term" value="F:transmembrane transporter activity"/>
    <property type="evidence" value="ECO:0007669"/>
    <property type="project" value="InterPro"/>
</dbReference>
<feature type="transmembrane region" description="Helical" evidence="6">
    <location>
        <begin position="94"/>
        <end position="115"/>
    </location>
</feature>
<keyword evidence="2 6" id="KW-0812">Transmembrane</keyword>
<evidence type="ECO:0000313" key="9">
    <source>
        <dbReference type="Proteomes" id="UP000799771"/>
    </source>
</evidence>
<dbReference type="Proteomes" id="UP000799771">
    <property type="component" value="Unassembled WGS sequence"/>
</dbReference>
<feature type="transmembrane region" description="Helical" evidence="6">
    <location>
        <begin position="368"/>
        <end position="388"/>
    </location>
</feature>
<evidence type="ECO:0000256" key="1">
    <source>
        <dbReference type="ARBA" id="ARBA00004141"/>
    </source>
</evidence>
<dbReference type="PROSITE" id="PS50850">
    <property type="entry name" value="MFS"/>
    <property type="match status" value="1"/>
</dbReference>
<dbReference type="Pfam" id="PF07690">
    <property type="entry name" value="MFS_1"/>
    <property type="match status" value="1"/>
</dbReference>
<reference evidence="8" key="1">
    <citation type="journal article" date="2020" name="Stud. Mycol.">
        <title>101 Dothideomycetes genomes: a test case for predicting lifestyles and emergence of pathogens.</title>
        <authorList>
            <person name="Haridas S."/>
            <person name="Albert R."/>
            <person name="Binder M."/>
            <person name="Bloem J."/>
            <person name="Labutti K."/>
            <person name="Salamov A."/>
            <person name="Andreopoulos B."/>
            <person name="Baker S."/>
            <person name="Barry K."/>
            <person name="Bills G."/>
            <person name="Bluhm B."/>
            <person name="Cannon C."/>
            <person name="Castanera R."/>
            <person name="Culley D."/>
            <person name="Daum C."/>
            <person name="Ezra D."/>
            <person name="Gonzalez J."/>
            <person name="Henrissat B."/>
            <person name="Kuo A."/>
            <person name="Liang C."/>
            <person name="Lipzen A."/>
            <person name="Lutzoni F."/>
            <person name="Magnuson J."/>
            <person name="Mondo S."/>
            <person name="Nolan M."/>
            <person name="Ohm R."/>
            <person name="Pangilinan J."/>
            <person name="Park H.-J."/>
            <person name="Ramirez L."/>
            <person name="Alfaro M."/>
            <person name="Sun H."/>
            <person name="Tritt A."/>
            <person name="Yoshinaga Y."/>
            <person name="Zwiers L.-H."/>
            <person name="Turgeon B."/>
            <person name="Goodwin S."/>
            <person name="Spatafora J."/>
            <person name="Crous P."/>
            <person name="Grigoriev I."/>
        </authorList>
    </citation>
    <scope>NUCLEOTIDE SEQUENCE</scope>
    <source>
        <strain evidence="8">CBS 119687</strain>
    </source>
</reference>
<feature type="transmembrane region" description="Helical" evidence="6">
    <location>
        <begin position="505"/>
        <end position="528"/>
    </location>
</feature>
<dbReference type="InterPro" id="IPR020846">
    <property type="entry name" value="MFS_dom"/>
</dbReference>
<dbReference type="InterPro" id="IPR036259">
    <property type="entry name" value="MFS_trans_sf"/>
</dbReference>
<evidence type="ECO:0000256" key="6">
    <source>
        <dbReference type="SAM" id="Phobius"/>
    </source>
</evidence>
<feature type="transmembrane region" description="Helical" evidence="6">
    <location>
        <begin position="436"/>
        <end position="459"/>
    </location>
</feature>
<feature type="transmembrane region" description="Helical" evidence="6">
    <location>
        <begin position="251"/>
        <end position="271"/>
    </location>
</feature>
<dbReference type="OrthoDB" id="6770063at2759"/>
<dbReference type="PANTHER" id="PTHR23502">
    <property type="entry name" value="MAJOR FACILITATOR SUPERFAMILY"/>
    <property type="match status" value="1"/>
</dbReference>
<comment type="subcellular location">
    <subcellularLocation>
        <location evidence="1">Membrane</location>
        <topology evidence="1">Multi-pass membrane protein</topology>
    </subcellularLocation>
</comment>
<feature type="transmembrane region" description="Helical" evidence="6">
    <location>
        <begin position="471"/>
        <end position="493"/>
    </location>
</feature>
<dbReference type="EMBL" id="ML977507">
    <property type="protein sequence ID" value="KAF2128799.1"/>
    <property type="molecule type" value="Genomic_DNA"/>
</dbReference>
<keyword evidence="9" id="KW-1185">Reference proteome</keyword>
<name>A0A6A6AAH8_9PLEO</name>
<dbReference type="PANTHER" id="PTHR23502:SF60">
    <property type="entry name" value="MAJOR FACILITATOR SUPERFAMILY (MFS) PROFILE DOMAIN-CONTAINING PROTEIN-RELATED"/>
    <property type="match status" value="1"/>
</dbReference>
<dbReference type="CDD" id="cd17323">
    <property type="entry name" value="MFS_Tpo1_MDR_like"/>
    <property type="match status" value="1"/>
</dbReference>
<dbReference type="AlphaFoldDB" id="A0A6A6AAH8"/>
<evidence type="ECO:0000256" key="2">
    <source>
        <dbReference type="ARBA" id="ARBA00022692"/>
    </source>
</evidence>
<dbReference type="SUPFAM" id="SSF103473">
    <property type="entry name" value="MFS general substrate transporter"/>
    <property type="match status" value="1"/>
</dbReference>
<feature type="compositionally biased region" description="Basic and acidic residues" evidence="5">
    <location>
        <begin position="1"/>
        <end position="18"/>
    </location>
</feature>
<dbReference type="Gene3D" id="1.20.1250.20">
    <property type="entry name" value="MFS general substrate transporter like domains"/>
    <property type="match status" value="1"/>
</dbReference>
<evidence type="ECO:0000256" key="3">
    <source>
        <dbReference type="ARBA" id="ARBA00022989"/>
    </source>
</evidence>
<proteinExistence type="predicted"/>
<feature type="transmembrane region" description="Helical" evidence="6">
    <location>
        <begin position="166"/>
        <end position="182"/>
    </location>
</feature>
<feature type="domain" description="Major facilitator superfamily (MFS) profile" evidence="7">
    <location>
        <begin position="96"/>
        <end position="533"/>
    </location>
</feature>
<protein>
    <submittedName>
        <fullName evidence="8">MFS multidrug transporter-like protein</fullName>
    </submittedName>
</protein>
<evidence type="ECO:0000256" key="4">
    <source>
        <dbReference type="ARBA" id="ARBA00023136"/>
    </source>
</evidence>
<accession>A0A6A6AAH8</accession>
<feature type="transmembrane region" description="Helical" evidence="6">
    <location>
        <begin position="222"/>
        <end position="245"/>
    </location>
</feature>
<evidence type="ECO:0000313" key="8">
    <source>
        <dbReference type="EMBL" id="KAF2128799.1"/>
    </source>
</evidence>
<feature type="transmembrane region" description="Helical" evidence="6">
    <location>
        <begin position="188"/>
        <end position="210"/>
    </location>
</feature>